<evidence type="ECO:0000259" key="4">
    <source>
        <dbReference type="Pfam" id="PF03807"/>
    </source>
</evidence>
<sequence length="270" mass="27952">MKASLTNKCIGFIGVGVMGSSLIKSLLTSSINSEQICISDKSSEKAAEISSAYQVKVKSITEIGQDCDVIFLAVKPQDLDTVLSELSQSLKKETLLISIAAGKTTKFIESKLANTNPVVRVMPNTPAQIGKGVSAISPGASATNDHLSLAKDLLSASGLVVEVAEENQDAVTALSGSGPAYFFNFIEAMIKAGVNLGLTEEIATQLAIGTITGSAAMLQESGIDAATLRKNVTSPNGTTAAALKVFSDSNLEKIVADAMAAAKKRAQELA</sequence>
<feature type="domain" description="Pyrroline-5-carboxylate reductase dimerisation" evidence="5">
    <location>
        <begin position="165"/>
        <end position="269"/>
    </location>
</feature>
<dbReference type="PIRSF" id="PIRSF000193">
    <property type="entry name" value="Pyrrol-5-carb_rd"/>
    <property type="match status" value="1"/>
</dbReference>
<dbReference type="SUPFAM" id="SSF51735">
    <property type="entry name" value="NAD(P)-binding Rossmann-fold domains"/>
    <property type="match status" value="1"/>
</dbReference>
<accession>A0A6J7U898</accession>
<comment type="similarity">
    <text evidence="1">Belongs to the pyrroline-5-carboxylate reductase family.</text>
</comment>
<dbReference type="NCBIfam" id="TIGR00112">
    <property type="entry name" value="proC"/>
    <property type="match status" value="1"/>
</dbReference>
<keyword evidence="3" id="KW-0560">Oxidoreductase</keyword>
<dbReference type="PANTHER" id="PTHR11645:SF0">
    <property type="entry name" value="PYRROLINE-5-CARBOXYLATE REDUCTASE 3"/>
    <property type="match status" value="1"/>
</dbReference>
<gene>
    <name evidence="6" type="ORF">UFOPK4358_00436</name>
</gene>
<dbReference type="SUPFAM" id="SSF48179">
    <property type="entry name" value="6-phosphogluconate dehydrogenase C-terminal domain-like"/>
    <property type="match status" value="1"/>
</dbReference>
<organism evidence="6">
    <name type="scientific">freshwater metagenome</name>
    <dbReference type="NCBI Taxonomy" id="449393"/>
    <lineage>
        <taxon>unclassified sequences</taxon>
        <taxon>metagenomes</taxon>
        <taxon>ecological metagenomes</taxon>
    </lineage>
</organism>
<dbReference type="InterPro" id="IPR028939">
    <property type="entry name" value="P5C_Rdtase_cat_N"/>
</dbReference>
<dbReference type="Gene3D" id="3.40.50.720">
    <property type="entry name" value="NAD(P)-binding Rossmann-like Domain"/>
    <property type="match status" value="1"/>
</dbReference>
<evidence type="ECO:0000256" key="3">
    <source>
        <dbReference type="ARBA" id="ARBA00023002"/>
    </source>
</evidence>
<reference evidence="6" key="1">
    <citation type="submission" date="2020-05" db="EMBL/GenBank/DDBJ databases">
        <authorList>
            <person name="Chiriac C."/>
            <person name="Salcher M."/>
            <person name="Ghai R."/>
            <person name="Kavagutti S V."/>
        </authorList>
    </citation>
    <scope>NUCLEOTIDE SEQUENCE</scope>
</reference>
<dbReference type="InterPro" id="IPR029036">
    <property type="entry name" value="P5CR_dimer"/>
</dbReference>
<evidence type="ECO:0000259" key="5">
    <source>
        <dbReference type="Pfam" id="PF14748"/>
    </source>
</evidence>
<proteinExistence type="inferred from homology"/>
<dbReference type="InterPro" id="IPR000304">
    <property type="entry name" value="Pyrroline-COOH_reductase"/>
</dbReference>
<dbReference type="Gene3D" id="1.10.3730.10">
    <property type="entry name" value="ProC C-terminal domain-like"/>
    <property type="match status" value="1"/>
</dbReference>
<feature type="domain" description="Pyrroline-5-carboxylate reductase catalytic N-terminal" evidence="4">
    <location>
        <begin position="10"/>
        <end position="102"/>
    </location>
</feature>
<dbReference type="PANTHER" id="PTHR11645">
    <property type="entry name" value="PYRROLINE-5-CARBOXYLATE REDUCTASE"/>
    <property type="match status" value="1"/>
</dbReference>
<dbReference type="InterPro" id="IPR008927">
    <property type="entry name" value="6-PGluconate_DH-like_C_sf"/>
</dbReference>
<dbReference type="Pfam" id="PF14748">
    <property type="entry name" value="P5CR_dimer"/>
    <property type="match status" value="1"/>
</dbReference>
<dbReference type="InterPro" id="IPR036291">
    <property type="entry name" value="NAD(P)-bd_dom_sf"/>
</dbReference>
<dbReference type="GO" id="GO:0004735">
    <property type="term" value="F:pyrroline-5-carboxylate reductase activity"/>
    <property type="evidence" value="ECO:0007669"/>
    <property type="project" value="InterPro"/>
</dbReference>
<dbReference type="HAMAP" id="MF_01925">
    <property type="entry name" value="P5C_reductase"/>
    <property type="match status" value="1"/>
</dbReference>
<dbReference type="Pfam" id="PF03807">
    <property type="entry name" value="F420_oxidored"/>
    <property type="match status" value="1"/>
</dbReference>
<dbReference type="AlphaFoldDB" id="A0A6J7U898"/>
<name>A0A6J7U898_9ZZZZ</name>
<evidence type="ECO:0000256" key="1">
    <source>
        <dbReference type="ARBA" id="ARBA00005525"/>
    </source>
</evidence>
<dbReference type="FunFam" id="1.10.3730.10:FF:000001">
    <property type="entry name" value="Pyrroline-5-carboxylate reductase"/>
    <property type="match status" value="1"/>
</dbReference>
<dbReference type="EMBL" id="CAFBQQ010000046">
    <property type="protein sequence ID" value="CAB5062379.1"/>
    <property type="molecule type" value="Genomic_DNA"/>
</dbReference>
<keyword evidence="2" id="KW-0521">NADP</keyword>
<evidence type="ECO:0000313" key="6">
    <source>
        <dbReference type="EMBL" id="CAB5062379.1"/>
    </source>
</evidence>
<evidence type="ECO:0000256" key="2">
    <source>
        <dbReference type="ARBA" id="ARBA00022857"/>
    </source>
</evidence>
<dbReference type="GO" id="GO:0055129">
    <property type="term" value="P:L-proline biosynthetic process"/>
    <property type="evidence" value="ECO:0007669"/>
    <property type="project" value="TreeGrafter"/>
</dbReference>
<protein>
    <submittedName>
        <fullName evidence="6">Unannotated protein</fullName>
    </submittedName>
</protein>